<keyword evidence="2" id="KW-1185">Reference proteome</keyword>
<gene>
    <name evidence="1" type="ORF">D1627_17815</name>
</gene>
<name>A0A399RNT6_9BACT</name>
<evidence type="ECO:0000313" key="2">
    <source>
        <dbReference type="Proteomes" id="UP000266005"/>
    </source>
</evidence>
<comment type="caution">
    <text evidence="1">The sequence shown here is derived from an EMBL/GenBank/DDBJ whole genome shotgun (WGS) entry which is preliminary data.</text>
</comment>
<protein>
    <submittedName>
        <fullName evidence="1">Uncharacterized protein</fullName>
    </submittedName>
</protein>
<accession>A0A399RNT6</accession>
<dbReference type="AlphaFoldDB" id="A0A399RNT6"/>
<evidence type="ECO:0000313" key="1">
    <source>
        <dbReference type="EMBL" id="RIJ33470.1"/>
    </source>
</evidence>
<sequence length="152" mass="16711">MANYLITFMLVLLMSQCRDTQTTEPMPQSNSGKFGQVFTLEQGQEITLTNDKESLNLGISKLVDSRCPEDVSCIWQGNATLTLEASNASESKKQLTLCIGDCRPDPVREEHTIRATIGGKAYSITLQNVTPYPNTQEQITANAVTLLVEPAE</sequence>
<dbReference type="OrthoDB" id="163809at2"/>
<organism evidence="1 2">
    <name type="scientific">Pontibacter oryzae</name>
    <dbReference type="NCBI Taxonomy" id="2304593"/>
    <lineage>
        <taxon>Bacteria</taxon>
        <taxon>Pseudomonadati</taxon>
        <taxon>Bacteroidota</taxon>
        <taxon>Cytophagia</taxon>
        <taxon>Cytophagales</taxon>
        <taxon>Hymenobacteraceae</taxon>
        <taxon>Pontibacter</taxon>
    </lineage>
</organism>
<dbReference type="Proteomes" id="UP000266005">
    <property type="component" value="Unassembled WGS sequence"/>
</dbReference>
<proteinExistence type="predicted"/>
<reference evidence="2" key="1">
    <citation type="submission" date="2018-08" db="EMBL/GenBank/DDBJ databases">
        <title>Mucilaginibacter sp. MYSH2.</title>
        <authorList>
            <person name="Seo T."/>
        </authorList>
    </citation>
    <scope>NUCLEOTIDE SEQUENCE [LARGE SCALE GENOMIC DNA]</scope>
    <source>
        <strain evidence="2">KIRAN</strain>
    </source>
</reference>
<dbReference type="RefSeq" id="WP_119433635.1">
    <property type="nucleotide sequence ID" value="NZ_QWGE01000007.1"/>
</dbReference>
<dbReference type="EMBL" id="QWGE01000007">
    <property type="protein sequence ID" value="RIJ33470.1"/>
    <property type="molecule type" value="Genomic_DNA"/>
</dbReference>